<sequence>MEVVEVEVDVVVAALEDVVVVVAAAVLPRPRTKARFNNSKERKPSSMTTPTEPVRADVIKTAIFVIVTTNV</sequence>
<comment type="caution">
    <text evidence="1">The sequence shown here is derived from an EMBL/GenBank/DDBJ whole genome shotgun (WGS) entry which is preliminary data.</text>
</comment>
<gene>
    <name evidence="1" type="ORF">CVLEPA_LOCUS31690</name>
</gene>
<dbReference type="EMBL" id="CAWYQH010000174">
    <property type="protein sequence ID" value="CAK8698228.1"/>
    <property type="molecule type" value="Genomic_DNA"/>
</dbReference>
<proteinExistence type="predicted"/>
<evidence type="ECO:0000313" key="2">
    <source>
        <dbReference type="Proteomes" id="UP001642483"/>
    </source>
</evidence>
<reference evidence="1 2" key="1">
    <citation type="submission" date="2024-02" db="EMBL/GenBank/DDBJ databases">
        <authorList>
            <person name="Daric V."/>
            <person name="Darras S."/>
        </authorList>
    </citation>
    <scope>NUCLEOTIDE SEQUENCE [LARGE SCALE GENOMIC DNA]</scope>
</reference>
<accession>A0ABP0H2L5</accession>
<organism evidence="1 2">
    <name type="scientific">Clavelina lepadiformis</name>
    <name type="common">Light-bulb sea squirt</name>
    <name type="synonym">Ascidia lepadiformis</name>
    <dbReference type="NCBI Taxonomy" id="159417"/>
    <lineage>
        <taxon>Eukaryota</taxon>
        <taxon>Metazoa</taxon>
        <taxon>Chordata</taxon>
        <taxon>Tunicata</taxon>
        <taxon>Ascidiacea</taxon>
        <taxon>Aplousobranchia</taxon>
        <taxon>Clavelinidae</taxon>
        <taxon>Clavelina</taxon>
    </lineage>
</organism>
<evidence type="ECO:0000313" key="1">
    <source>
        <dbReference type="EMBL" id="CAK8698228.1"/>
    </source>
</evidence>
<keyword evidence="2" id="KW-1185">Reference proteome</keyword>
<protein>
    <submittedName>
        <fullName evidence="1">Uncharacterized protein</fullName>
    </submittedName>
</protein>
<dbReference type="Proteomes" id="UP001642483">
    <property type="component" value="Unassembled WGS sequence"/>
</dbReference>
<name>A0ABP0H2L5_CLALP</name>